<name>A0A0A9AP15_ARUDO</name>
<organism evidence="1">
    <name type="scientific">Arundo donax</name>
    <name type="common">Giant reed</name>
    <name type="synonym">Donax arundinaceus</name>
    <dbReference type="NCBI Taxonomy" id="35708"/>
    <lineage>
        <taxon>Eukaryota</taxon>
        <taxon>Viridiplantae</taxon>
        <taxon>Streptophyta</taxon>
        <taxon>Embryophyta</taxon>
        <taxon>Tracheophyta</taxon>
        <taxon>Spermatophyta</taxon>
        <taxon>Magnoliopsida</taxon>
        <taxon>Liliopsida</taxon>
        <taxon>Poales</taxon>
        <taxon>Poaceae</taxon>
        <taxon>PACMAD clade</taxon>
        <taxon>Arundinoideae</taxon>
        <taxon>Arundineae</taxon>
        <taxon>Arundo</taxon>
    </lineage>
</organism>
<protein>
    <submittedName>
        <fullName evidence="1">Uncharacterized protein</fullName>
    </submittedName>
</protein>
<sequence>MDLRVHAHIRCVPRDHAYHWSRRPRPSRHYLGPKAKLGVS</sequence>
<reference evidence="1" key="2">
    <citation type="journal article" date="2015" name="Data Brief">
        <title>Shoot transcriptome of the giant reed, Arundo donax.</title>
        <authorList>
            <person name="Barrero R.A."/>
            <person name="Guerrero F.D."/>
            <person name="Moolhuijzen P."/>
            <person name="Goolsby J.A."/>
            <person name="Tidwell J."/>
            <person name="Bellgard S.E."/>
            <person name="Bellgard M.I."/>
        </authorList>
    </citation>
    <scope>NUCLEOTIDE SEQUENCE</scope>
    <source>
        <tissue evidence="1">Shoot tissue taken approximately 20 cm above the soil surface</tissue>
    </source>
</reference>
<reference evidence="1" key="1">
    <citation type="submission" date="2014-09" db="EMBL/GenBank/DDBJ databases">
        <authorList>
            <person name="Magalhaes I.L.F."/>
            <person name="Oliveira U."/>
            <person name="Santos F.R."/>
            <person name="Vidigal T.H.D.A."/>
            <person name="Brescovit A.D."/>
            <person name="Santos A.J."/>
        </authorList>
    </citation>
    <scope>NUCLEOTIDE SEQUENCE</scope>
    <source>
        <tissue evidence="1">Shoot tissue taken approximately 20 cm above the soil surface</tissue>
    </source>
</reference>
<evidence type="ECO:0000313" key="1">
    <source>
        <dbReference type="EMBL" id="JAD48842.1"/>
    </source>
</evidence>
<accession>A0A0A9AP15</accession>
<proteinExistence type="predicted"/>
<dbReference type="AlphaFoldDB" id="A0A0A9AP15"/>
<dbReference type="EMBL" id="GBRH01249053">
    <property type="protein sequence ID" value="JAD48842.1"/>
    <property type="molecule type" value="Transcribed_RNA"/>
</dbReference>